<dbReference type="AlphaFoldDB" id="X0YKH2"/>
<gene>
    <name evidence="1" type="ORF">S01H1_78686</name>
</gene>
<dbReference type="EMBL" id="BARS01052976">
    <property type="protein sequence ID" value="GAG47537.1"/>
    <property type="molecule type" value="Genomic_DNA"/>
</dbReference>
<feature type="non-terminal residue" evidence="1">
    <location>
        <position position="64"/>
    </location>
</feature>
<comment type="caution">
    <text evidence="1">The sequence shown here is derived from an EMBL/GenBank/DDBJ whole genome shotgun (WGS) entry which is preliminary data.</text>
</comment>
<organism evidence="1">
    <name type="scientific">marine sediment metagenome</name>
    <dbReference type="NCBI Taxonomy" id="412755"/>
    <lineage>
        <taxon>unclassified sequences</taxon>
        <taxon>metagenomes</taxon>
        <taxon>ecological metagenomes</taxon>
    </lineage>
</organism>
<protein>
    <submittedName>
        <fullName evidence="1">Uncharacterized protein</fullName>
    </submittedName>
</protein>
<proteinExistence type="predicted"/>
<accession>X0YKH2</accession>
<evidence type="ECO:0000313" key="1">
    <source>
        <dbReference type="EMBL" id="GAG47537.1"/>
    </source>
</evidence>
<sequence>MSIIHRFTLGGVTDTTLGIQLLADYDDPAAPDTRDRTMEIPGRHGVWDFGAVMLSREFNLHCAV</sequence>
<name>X0YKH2_9ZZZZ</name>
<reference evidence="1" key="1">
    <citation type="journal article" date="2014" name="Front. Microbiol.">
        <title>High frequency of phylogenetically diverse reductive dehalogenase-homologous genes in deep subseafloor sedimentary metagenomes.</title>
        <authorList>
            <person name="Kawai M."/>
            <person name="Futagami T."/>
            <person name="Toyoda A."/>
            <person name="Takaki Y."/>
            <person name="Nishi S."/>
            <person name="Hori S."/>
            <person name="Arai W."/>
            <person name="Tsubouchi T."/>
            <person name="Morono Y."/>
            <person name="Uchiyama I."/>
            <person name="Ito T."/>
            <person name="Fujiyama A."/>
            <person name="Inagaki F."/>
            <person name="Takami H."/>
        </authorList>
    </citation>
    <scope>NUCLEOTIDE SEQUENCE</scope>
    <source>
        <strain evidence="1">Expedition CK06-06</strain>
    </source>
</reference>